<dbReference type="AlphaFoldDB" id="A0A7X1B790"/>
<dbReference type="PANTHER" id="PTHR30041">
    <property type="entry name" value="ARSENATE REDUCTASE"/>
    <property type="match status" value="1"/>
</dbReference>
<dbReference type="SUPFAM" id="SSF52833">
    <property type="entry name" value="Thioredoxin-like"/>
    <property type="match status" value="1"/>
</dbReference>
<dbReference type="InterPro" id="IPR036249">
    <property type="entry name" value="Thioredoxin-like_sf"/>
</dbReference>
<evidence type="ECO:0000313" key="4">
    <source>
        <dbReference type="Proteomes" id="UP000526501"/>
    </source>
</evidence>
<dbReference type="InterPro" id="IPR006504">
    <property type="entry name" value="Tscrpt_reg_Spx/MgsR"/>
</dbReference>
<evidence type="ECO:0000256" key="2">
    <source>
        <dbReference type="PROSITE-ProRule" id="PRU01282"/>
    </source>
</evidence>
<dbReference type="EMBL" id="JACHVC010000012">
    <property type="protein sequence ID" value="MBC2606956.1"/>
    <property type="molecule type" value="Genomic_DNA"/>
</dbReference>
<dbReference type="PROSITE" id="PS51353">
    <property type="entry name" value="ARSC"/>
    <property type="match status" value="1"/>
</dbReference>
<evidence type="ECO:0000313" key="3">
    <source>
        <dbReference type="EMBL" id="MBC2606956.1"/>
    </source>
</evidence>
<organism evidence="3 4">
    <name type="scientific">Pelagicoccus albus</name>
    <dbReference type="NCBI Taxonomy" id="415222"/>
    <lineage>
        <taxon>Bacteria</taxon>
        <taxon>Pseudomonadati</taxon>
        <taxon>Verrucomicrobiota</taxon>
        <taxon>Opitutia</taxon>
        <taxon>Puniceicoccales</taxon>
        <taxon>Pelagicoccaceae</taxon>
        <taxon>Pelagicoccus</taxon>
    </lineage>
</organism>
<evidence type="ECO:0000256" key="1">
    <source>
        <dbReference type="ARBA" id="ARBA00007198"/>
    </source>
</evidence>
<comment type="caution">
    <text evidence="3">The sequence shown here is derived from an EMBL/GenBank/DDBJ whole genome shotgun (WGS) entry which is preliminary data.</text>
</comment>
<keyword evidence="4" id="KW-1185">Reference proteome</keyword>
<gene>
    <name evidence="3" type="ORF">H5P27_12960</name>
</gene>
<dbReference type="InterPro" id="IPR006660">
    <property type="entry name" value="Arsenate_reductase-like"/>
</dbReference>
<protein>
    <submittedName>
        <fullName evidence="3">Spx/MgsR family RNA polymerase-binding regulatory protein</fullName>
    </submittedName>
</protein>
<dbReference type="PANTHER" id="PTHR30041:SF8">
    <property type="entry name" value="PROTEIN YFFB"/>
    <property type="match status" value="1"/>
</dbReference>
<accession>A0A7X1B790</accession>
<dbReference type="NCBIfam" id="TIGR01617">
    <property type="entry name" value="arsC_related"/>
    <property type="match status" value="1"/>
</dbReference>
<sequence>MYKGCSGCRKAKKWLEGKGVDFEEVAIREISPSKTELQEALAAHEFNLKKLFNVSGGDYRSLGLKDKLPSLEVEEAYELLQSNGNLVKRPFLATDKGCVSGFDEAIWSSLVS</sequence>
<proteinExistence type="inferred from homology"/>
<dbReference type="PROSITE" id="PS51354">
    <property type="entry name" value="GLUTAREDOXIN_2"/>
    <property type="match status" value="1"/>
</dbReference>
<dbReference type="Proteomes" id="UP000526501">
    <property type="component" value="Unassembled WGS sequence"/>
</dbReference>
<dbReference type="Gene3D" id="3.40.30.10">
    <property type="entry name" value="Glutaredoxin"/>
    <property type="match status" value="1"/>
</dbReference>
<reference evidence="3 4" key="1">
    <citation type="submission" date="2020-07" db="EMBL/GenBank/DDBJ databases">
        <authorList>
            <person name="Feng X."/>
        </authorList>
    </citation>
    <scope>NUCLEOTIDE SEQUENCE [LARGE SCALE GENOMIC DNA]</scope>
    <source>
        <strain evidence="3 4">JCM23202</strain>
    </source>
</reference>
<name>A0A7X1B790_9BACT</name>
<comment type="similarity">
    <text evidence="1 2">Belongs to the ArsC family.</text>
</comment>
<dbReference type="Pfam" id="PF03960">
    <property type="entry name" value="ArsC"/>
    <property type="match status" value="1"/>
</dbReference>